<reference evidence="9" key="1">
    <citation type="submission" date="2019-03" db="EMBL/GenBank/DDBJ databases">
        <title>Long read genome sequence of the mycoparasitic Pythium oligandrum ATCC 38472 isolated from sugarbeet rhizosphere.</title>
        <authorList>
            <person name="Gaulin E."/>
        </authorList>
    </citation>
    <scope>NUCLEOTIDE SEQUENCE</scope>
    <source>
        <strain evidence="9">ATCC 38472_TT</strain>
    </source>
</reference>
<protein>
    <recommendedName>
        <fullName evidence="6">pectin lyase</fullName>
        <ecNumber evidence="6">4.2.2.10</ecNumber>
    </recommendedName>
</protein>
<evidence type="ECO:0000256" key="2">
    <source>
        <dbReference type="ARBA" id="ARBA00023180"/>
    </source>
</evidence>
<keyword evidence="2" id="KW-0325">Glycoprotein</keyword>
<feature type="domain" description="Pectate lyase" evidence="8">
    <location>
        <begin position="75"/>
        <end position="317"/>
    </location>
</feature>
<dbReference type="SMART" id="SM00656">
    <property type="entry name" value="Amb_all"/>
    <property type="match status" value="1"/>
</dbReference>
<comment type="caution">
    <text evidence="9">The sequence shown here is derived from an EMBL/GenBank/DDBJ whole genome shotgun (WGS) entry which is preliminary data.</text>
</comment>
<dbReference type="InterPro" id="IPR011050">
    <property type="entry name" value="Pectin_lyase_fold/virulence"/>
</dbReference>
<dbReference type="Gene3D" id="2.160.20.10">
    <property type="entry name" value="Single-stranded right-handed beta-helix, Pectin lyase-like"/>
    <property type="match status" value="1"/>
</dbReference>
<organism evidence="9 10">
    <name type="scientific">Pythium oligandrum</name>
    <name type="common">Mycoparasitic fungus</name>
    <dbReference type="NCBI Taxonomy" id="41045"/>
    <lineage>
        <taxon>Eukaryota</taxon>
        <taxon>Sar</taxon>
        <taxon>Stramenopiles</taxon>
        <taxon>Oomycota</taxon>
        <taxon>Peronosporomycetes</taxon>
        <taxon>Pythiales</taxon>
        <taxon>Pythiaceae</taxon>
        <taxon>Pythium</taxon>
    </lineage>
</organism>
<comment type="function">
    <text evidence="5">Pectinolytic enzymes consist of four classes of enzymes: pectin lyase, polygalacturonase, pectin methylesterase and rhamnogalacturonase. Among pectinolytic enzymes, pectin lyase is the most important in depolymerization of pectin, since it cleaves internal glycosidic bonds of highly methylated pectins.</text>
</comment>
<dbReference type="Proteomes" id="UP000794436">
    <property type="component" value="Unassembled WGS sequence"/>
</dbReference>
<keyword evidence="3" id="KW-0456">Lyase</keyword>
<dbReference type="EC" id="4.2.2.10" evidence="6"/>
<dbReference type="OrthoDB" id="1637350at2759"/>
<dbReference type="PANTHER" id="PTHR31683:SF67">
    <property type="entry name" value="PECTIN LYASE F-RELATED"/>
    <property type="match status" value="1"/>
</dbReference>
<dbReference type="EMBL" id="SPLM01000110">
    <property type="protein sequence ID" value="TMW58801.1"/>
    <property type="molecule type" value="Genomic_DNA"/>
</dbReference>
<evidence type="ECO:0000313" key="9">
    <source>
        <dbReference type="EMBL" id="TMW58801.1"/>
    </source>
</evidence>
<evidence type="ECO:0000256" key="1">
    <source>
        <dbReference type="ARBA" id="ARBA00023157"/>
    </source>
</evidence>
<evidence type="ECO:0000259" key="8">
    <source>
        <dbReference type="SMART" id="SM00656"/>
    </source>
</evidence>
<name>A0A8K1FDW5_PYTOL</name>
<evidence type="ECO:0000256" key="3">
    <source>
        <dbReference type="ARBA" id="ARBA00023239"/>
    </source>
</evidence>
<feature type="signal peptide" evidence="7">
    <location>
        <begin position="1"/>
        <end position="22"/>
    </location>
</feature>
<keyword evidence="7" id="KW-0732">Signal</keyword>
<sequence>MKFLRTGVFALVAVIVQSVADAAVPGIAVGTTGGGSAKPVYPKDIAELKSYLSDSQARVIVLNKSFDYRGSEGSKTETGCEPKSYRDCVAKNNGYKAQNVILTGTMTTTGGCDEGKATTVTYDIAGAKNPLVIGDNKTLRGEGKKGVIIGKGIWIRGNNVIVQNIHITNLNPHLVWGGDAIYLQSASNTAPQERVWVDHVKVSSVGRQMLVTNGAGTKSLTVSNCDFDGRTSYSASCDGRHYWTFYYEGKDTRVSMLNNFVHSTSGRSPKVTSAAGNSIVHIANNYWSDNSGQSSFDVYHSGYVLAEGNYFDNTANPHVATTSDSNVFVPTSSNADSCKSVIGRACVANAVTSSGKLTGTNEATALAKMKGVATYTPRAAKKLLLSSNNWGVGDL</sequence>
<dbReference type="Pfam" id="PF00544">
    <property type="entry name" value="Pectate_lyase_4"/>
    <property type="match status" value="1"/>
</dbReference>
<dbReference type="SUPFAM" id="SSF51126">
    <property type="entry name" value="Pectin lyase-like"/>
    <property type="match status" value="1"/>
</dbReference>
<evidence type="ECO:0000313" key="10">
    <source>
        <dbReference type="Proteomes" id="UP000794436"/>
    </source>
</evidence>
<gene>
    <name evidence="9" type="ORF">Poli38472_006946</name>
</gene>
<evidence type="ECO:0000256" key="4">
    <source>
        <dbReference type="ARBA" id="ARBA00036818"/>
    </source>
</evidence>
<evidence type="ECO:0000256" key="7">
    <source>
        <dbReference type="SAM" id="SignalP"/>
    </source>
</evidence>
<proteinExistence type="predicted"/>
<comment type="catalytic activity">
    <reaction evidence="4">
        <text>Eliminative cleavage of (1-&gt;4)-alpha-D-galacturonan methyl ester to give oligosaccharides with 4-deoxy-6-O-methyl-alpha-D-galact-4-enuronosyl groups at their non-reducing ends.</text>
        <dbReference type="EC" id="4.2.2.10"/>
    </reaction>
</comment>
<dbReference type="InterPro" id="IPR045032">
    <property type="entry name" value="PEL"/>
</dbReference>
<feature type="chain" id="PRO_5035469613" description="pectin lyase" evidence="7">
    <location>
        <begin position="23"/>
        <end position="395"/>
    </location>
</feature>
<dbReference type="AlphaFoldDB" id="A0A8K1FDW5"/>
<dbReference type="GO" id="GO:0030570">
    <property type="term" value="F:pectate lyase activity"/>
    <property type="evidence" value="ECO:0007669"/>
    <property type="project" value="InterPro"/>
</dbReference>
<keyword evidence="10" id="KW-1185">Reference proteome</keyword>
<dbReference type="PANTHER" id="PTHR31683">
    <property type="entry name" value="PECTATE LYASE 18-RELATED"/>
    <property type="match status" value="1"/>
</dbReference>
<keyword evidence="1" id="KW-1015">Disulfide bond</keyword>
<dbReference type="InterPro" id="IPR002022">
    <property type="entry name" value="Pec_lyase"/>
</dbReference>
<dbReference type="InterPro" id="IPR012334">
    <property type="entry name" value="Pectin_lyas_fold"/>
</dbReference>
<accession>A0A8K1FDW5</accession>
<dbReference type="GO" id="GO:0047490">
    <property type="term" value="F:pectin lyase activity"/>
    <property type="evidence" value="ECO:0007669"/>
    <property type="project" value="UniProtKB-EC"/>
</dbReference>
<evidence type="ECO:0000256" key="6">
    <source>
        <dbReference type="ARBA" id="ARBA00039082"/>
    </source>
</evidence>
<evidence type="ECO:0000256" key="5">
    <source>
        <dbReference type="ARBA" id="ARBA00037631"/>
    </source>
</evidence>